<reference evidence="3" key="1">
    <citation type="submission" date="2024-04" db="EMBL/GenBank/DDBJ databases">
        <title>Phylogenomic analyses of a clade within the roseobacter group suggest taxonomic reassignments of species of the genera Aestuariivita, Citreicella, Loktanella, Nautella, Pelagibaca, Ruegeria, Thalassobius, Thiobacimonas and Tropicibacter, and the proposal o.</title>
        <authorList>
            <person name="Jeon C.O."/>
        </authorList>
    </citation>
    <scope>NUCLEOTIDE SEQUENCE [LARGE SCALE GENOMIC DNA]</scope>
    <source>
        <strain evidence="3">BS5-3</strain>
    </source>
</reference>
<protein>
    <submittedName>
        <fullName evidence="2">DUF983 domain-containing protein</fullName>
    </submittedName>
</protein>
<name>A0ABZ2V8W1_9RHOB</name>
<keyword evidence="3" id="KW-1185">Reference proteome</keyword>
<dbReference type="EMBL" id="CP150951">
    <property type="protein sequence ID" value="WZC50618.1"/>
    <property type="molecule type" value="Genomic_DNA"/>
</dbReference>
<gene>
    <name evidence="2" type="ORF">AABB29_08390</name>
</gene>
<feature type="transmembrane region" description="Helical" evidence="1">
    <location>
        <begin position="61"/>
        <end position="82"/>
    </location>
</feature>
<evidence type="ECO:0000313" key="2">
    <source>
        <dbReference type="EMBL" id="WZC50618.1"/>
    </source>
</evidence>
<dbReference type="InterPro" id="IPR009325">
    <property type="entry name" value="DUF983"/>
</dbReference>
<evidence type="ECO:0000256" key="1">
    <source>
        <dbReference type="SAM" id="Phobius"/>
    </source>
</evidence>
<keyword evidence="1" id="KW-1133">Transmembrane helix</keyword>
<proteinExistence type="predicted"/>
<accession>A0ABZ2V8W1</accession>
<feature type="transmembrane region" description="Helical" evidence="1">
    <location>
        <begin position="88"/>
        <end position="106"/>
    </location>
</feature>
<dbReference type="RefSeq" id="WP_341368720.1">
    <property type="nucleotide sequence ID" value="NZ_CP150951.2"/>
</dbReference>
<dbReference type="Proteomes" id="UP001440612">
    <property type="component" value="Chromosome"/>
</dbReference>
<evidence type="ECO:0000313" key="3">
    <source>
        <dbReference type="Proteomes" id="UP001440612"/>
    </source>
</evidence>
<sequence length="131" mass="14511">MSDLTAQMPDRPARPAMINGLKCRCPKCGEAPLYSGFLKVTHTCPNCHEELHHHRADDGPAYLTILIVAHIVGFAMHIMWVAIRPDPLMMALVITFGAVGLSLLMLPRVKGLIVAIQWARRMHGFGHTAHQ</sequence>
<dbReference type="Pfam" id="PF06170">
    <property type="entry name" value="DUF983"/>
    <property type="match status" value="1"/>
</dbReference>
<keyword evidence="1" id="KW-0472">Membrane</keyword>
<keyword evidence="1" id="KW-0812">Transmembrane</keyword>
<organism evidence="2 3">
    <name type="scientific">Yoonia phaeophyticola</name>
    <dbReference type="NCBI Taxonomy" id="3137369"/>
    <lineage>
        <taxon>Bacteria</taxon>
        <taxon>Pseudomonadati</taxon>
        <taxon>Pseudomonadota</taxon>
        <taxon>Alphaproteobacteria</taxon>
        <taxon>Rhodobacterales</taxon>
        <taxon>Paracoccaceae</taxon>
        <taxon>Yoonia</taxon>
    </lineage>
</organism>